<dbReference type="InterPro" id="IPR029044">
    <property type="entry name" value="Nucleotide-diphossugar_trans"/>
</dbReference>
<feature type="domain" description="Polysaccharide pyruvyl transferase" evidence="1">
    <location>
        <begin position="371"/>
        <end position="604"/>
    </location>
</feature>
<dbReference type="SUPFAM" id="SSF53448">
    <property type="entry name" value="Nucleotide-diphospho-sugar transferases"/>
    <property type="match status" value="1"/>
</dbReference>
<protein>
    <recommendedName>
        <fullName evidence="1">Polysaccharide pyruvyl transferase domain-containing protein</fullName>
    </recommendedName>
</protein>
<accession>A0A641AR95</accession>
<keyword evidence="3" id="KW-1185">Reference proteome</keyword>
<dbReference type="RefSeq" id="WP_129180973.1">
    <property type="nucleotide sequence ID" value="NZ_JAGIOG010000001.1"/>
</dbReference>
<comment type="caution">
    <text evidence="2">The sequence shown here is derived from an EMBL/GenBank/DDBJ whole genome shotgun (WGS) entry which is preliminary data.</text>
</comment>
<dbReference type="EMBL" id="SDPP02000001">
    <property type="protein sequence ID" value="KAA1380475.1"/>
    <property type="molecule type" value="Genomic_DNA"/>
</dbReference>
<proteinExistence type="predicted"/>
<evidence type="ECO:0000259" key="1">
    <source>
        <dbReference type="Pfam" id="PF04230"/>
    </source>
</evidence>
<organism evidence="2 3">
    <name type="scientific">Aeromicrobium fastidiosum</name>
    <dbReference type="NCBI Taxonomy" id="52699"/>
    <lineage>
        <taxon>Bacteria</taxon>
        <taxon>Bacillati</taxon>
        <taxon>Actinomycetota</taxon>
        <taxon>Actinomycetes</taxon>
        <taxon>Propionibacteriales</taxon>
        <taxon>Nocardioidaceae</taxon>
        <taxon>Aeromicrobium</taxon>
    </lineage>
</organism>
<evidence type="ECO:0000313" key="3">
    <source>
        <dbReference type="Proteomes" id="UP001515100"/>
    </source>
</evidence>
<dbReference type="Gene3D" id="3.90.550.10">
    <property type="entry name" value="Spore Coat Polysaccharide Biosynthesis Protein SpsA, Chain A"/>
    <property type="match status" value="1"/>
</dbReference>
<dbReference type="Pfam" id="PF04230">
    <property type="entry name" value="PS_pyruv_trans"/>
    <property type="match status" value="1"/>
</dbReference>
<gene>
    <name evidence="2" type="ORF">ESP62_004665</name>
</gene>
<dbReference type="InterPro" id="IPR007345">
    <property type="entry name" value="Polysacch_pyruvyl_Trfase"/>
</dbReference>
<reference evidence="2" key="1">
    <citation type="submission" date="2019-09" db="EMBL/GenBank/DDBJ databases">
        <authorList>
            <person name="Li J."/>
        </authorList>
    </citation>
    <scope>NUCLEOTIDE SEQUENCE [LARGE SCALE GENOMIC DNA]</scope>
    <source>
        <strain evidence="2">NRBC 14897</strain>
    </source>
</reference>
<evidence type="ECO:0000313" key="2">
    <source>
        <dbReference type="EMBL" id="KAA1380475.1"/>
    </source>
</evidence>
<dbReference type="PANTHER" id="PTHR36836:SF1">
    <property type="entry name" value="COLANIC ACID BIOSYNTHESIS PROTEIN WCAK"/>
    <property type="match status" value="1"/>
</dbReference>
<dbReference type="OrthoDB" id="9771846at2"/>
<sequence length="680" mass="74055">MTNLKPQPTIDLVVVTFQNPPSEIAHLVETFLAAAKNLGVRGTVQLVSNDGDSPLAGWSNVRTHVGHGNVGFARGVALGLRSSHAAFCVLANPDCHPSEEAIEAILKRLVPGCGILVPRLIDTEGAFAFEAYENWTFTPGRKWSHWRCRRAMADLPEGPLPKFAKAPGTFLGMETALARRLGSPFDDNFFLYAEDRDLSDRARVMGVEITYLPHVEITHEGGVSAKSAGPLVTEAKADGYVRIARRRYGHIGTAIAIGDLAILKFAKRQSAANLKLGPLVRRWAARAEPPRLELGDSRGSSESAPLRALVLWADNSAANLGVRVLAQGNAQTLEKAVSPQEAHVDCQDFGPGDSEASFGTRAIVRDLISRRGPIKTKLASYDVILDSGAGDSFTDIYGMKRLSFMAYTQWRARRLGIPVVLGPQTIGPFTSRWGRALAKPIVRNAILIATRDESSAAYCKSTFGREVDILTTDLVFGLSTTPRRQKRDVVLNVSGLLWFGDAHVNHEVYRRETIHLIHELVNQGRDVSLLAHVVHSRNGFDDVDAIRDLRSRLPSSMDLEVVVPETLDEARRLLRSATIVVGARMHACLNALSQGVPAIAWAYSRKFEPLMASINWPHVIDLRSASSPGDDTVNLINSQLADLTSLAESVPDIANPILGSYTAILASRLREAGVILEVQG</sequence>
<name>A0A641AR95_9ACTN</name>
<dbReference type="PANTHER" id="PTHR36836">
    <property type="entry name" value="COLANIC ACID BIOSYNTHESIS PROTEIN WCAK"/>
    <property type="match status" value="1"/>
</dbReference>
<dbReference type="Proteomes" id="UP001515100">
    <property type="component" value="Unassembled WGS sequence"/>
</dbReference>
<dbReference type="AlphaFoldDB" id="A0A641AR95"/>